<name>A0ABN1DM88_9GAMM</name>
<dbReference type="Proteomes" id="UP001501169">
    <property type="component" value="Unassembled WGS sequence"/>
</dbReference>
<evidence type="ECO:0000313" key="2">
    <source>
        <dbReference type="Proteomes" id="UP001501169"/>
    </source>
</evidence>
<dbReference type="EMBL" id="BAAAEO010000002">
    <property type="protein sequence ID" value="GAA0547121.1"/>
    <property type="molecule type" value="Genomic_DNA"/>
</dbReference>
<keyword evidence="2" id="KW-1185">Reference proteome</keyword>
<organism evidence="1 2">
    <name type="scientific">Rheinheimera aquimaris</name>
    <dbReference type="NCBI Taxonomy" id="412437"/>
    <lineage>
        <taxon>Bacteria</taxon>
        <taxon>Pseudomonadati</taxon>
        <taxon>Pseudomonadota</taxon>
        <taxon>Gammaproteobacteria</taxon>
        <taxon>Chromatiales</taxon>
        <taxon>Chromatiaceae</taxon>
        <taxon>Rheinheimera</taxon>
    </lineage>
</organism>
<evidence type="ECO:0000313" key="1">
    <source>
        <dbReference type="EMBL" id="GAA0547121.1"/>
    </source>
</evidence>
<reference evidence="1 2" key="1">
    <citation type="journal article" date="2019" name="Int. J. Syst. Evol. Microbiol.">
        <title>The Global Catalogue of Microorganisms (GCM) 10K type strain sequencing project: providing services to taxonomists for standard genome sequencing and annotation.</title>
        <authorList>
            <consortium name="The Broad Institute Genomics Platform"/>
            <consortium name="The Broad Institute Genome Sequencing Center for Infectious Disease"/>
            <person name="Wu L."/>
            <person name="Ma J."/>
        </authorList>
    </citation>
    <scope>NUCLEOTIDE SEQUENCE [LARGE SCALE GENOMIC DNA]</scope>
    <source>
        <strain evidence="1 2">JCM 14331</strain>
    </source>
</reference>
<sequence>MLASLASLILYAFIDVIAAVLLIKRLSRPIILDEDFLLFPPWTLESNVQFKPRQSLKIDTADIECIKANIWDMRKIPIFRRSTPIAISLFINTSCRQFFINLKHTGNQTPLDNWLKDNKALNITIEKKLLPTSDLINFTGVTKTCFGLSFCFGAVMPALQWLLVP</sequence>
<protein>
    <submittedName>
        <fullName evidence="1">Uncharacterized protein</fullName>
    </submittedName>
</protein>
<accession>A0ABN1DM88</accession>
<comment type="caution">
    <text evidence="1">The sequence shown here is derived from an EMBL/GenBank/DDBJ whole genome shotgun (WGS) entry which is preliminary data.</text>
</comment>
<gene>
    <name evidence="1" type="ORF">GCM10009098_13380</name>
</gene>
<proteinExistence type="predicted"/>